<accession>A0AAW1IC58</accession>
<keyword evidence="2" id="KW-1185">Reference proteome</keyword>
<gene>
    <name evidence="1" type="ORF">QE152_g36592</name>
</gene>
<name>A0AAW1IC58_POPJA</name>
<organism evidence="1 2">
    <name type="scientific">Popillia japonica</name>
    <name type="common">Japanese beetle</name>
    <dbReference type="NCBI Taxonomy" id="7064"/>
    <lineage>
        <taxon>Eukaryota</taxon>
        <taxon>Metazoa</taxon>
        <taxon>Ecdysozoa</taxon>
        <taxon>Arthropoda</taxon>
        <taxon>Hexapoda</taxon>
        <taxon>Insecta</taxon>
        <taxon>Pterygota</taxon>
        <taxon>Neoptera</taxon>
        <taxon>Endopterygota</taxon>
        <taxon>Coleoptera</taxon>
        <taxon>Polyphaga</taxon>
        <taxon>Scarabaeiformia</taxon>
        <taxon>Scarabaeidae</taxon>
        <taxon>Rutelinae</taxon>
        <taxon>Popillia</taxon>
    </lineage>
</organism>
<dbReference type="AlphaFoldDB" id="A0AAW1IC58"/>
<evidence type="ECO:0000313" key="1">
    <source>
        <dbReference type="EMBL" id="KAK9687218.1"/>
    </source>
</evidence>
<proteinExistence type="predicted"/>
<protein>
    <submittedName>
        <fullName evidence="1">Uncharacterized protein</fullName>
    </submittedName>
</protein>
<reference evidence="1 2" key="1">
    <citation type="journal article" date="2024" name="BMC Genomics">
        <title>De novo assembly and annotation of Popillia japonica's genome with initial clues to its potential as an invasive pest.</title>
        <authorList>
            <person name="Cucini C."/>
            <person name="Boschi S."/>
            <person name="Funari R."/>
            <person name="Cardaioli E."/>
            <person name="Iannotti N."/>
            <person name="Marturano G."/>
            <person name="Paoli F."/>
            <person name="Bruttini M."/>
            <person name="Carapelli A."/>
            <person name="Frati F."/>
            <person name="Nardi F."/>
        </authorList>
    </citation>
    <scope>NUCLEOTIDE SEQUENCE [LARGE SCALE GENOMIC DNA]</scope>
    <source>
        <strain evidence="1">DMR45628</strain>
    </source>
</reference>
<evidence type="ECO:0000313" key="2">
    <source>
        <dbReference type="Proteomes" id="UP001458880"/>
    </source>
</evidence>
<dbReference type="EMBL" id="JASPKY010000655">
    <property type="protein sequence ID" value="KAK9687218.1"/>
    <property type="molecule type" value="Genomic_DNA"/>
</dbReference>
<comment type="caution">
    <text evidence="1">The sequence shown here is derived from an EMBL/GenBank/DDBJ whole genome shotgun (WGS) entry which is preliminary data.</text>
</comment>
<sequence>MILDLKLKITADDPSLCSSNFLLQGVQSKIYVPVMKRQRCESLEDKIKSFTKRKRFKRKSKDTLEFSLIK</sequence>
<dbReference type="Proteomes" id="UP001458880">
    <property type="component" value="Unassembled WGS sequence"/>
</dbReference>